<keyword evidence="13" id="KW-0496">Mitochondrion</keyword>
<dbReference type="GO" id="GO:0046872">
    <property type="term" value="F:metal ion binding"/>
    <property type="evidence" value="ECO:0007669"/>
    <property type="project" value="UniProtKB-KW"/>
</dbReference>
<keyword evidence="9" id="KW-0378">Hydrolase</keyword>
<evidence type="ECO:0000256" key="4">
    <source>
        <dbReference type="ARBA" id="ARBA00007575"/>
    </source>
</evidence>
<evidence type="ECO:0000313" key="18">
    <source>
        <dbReference type="Proteomes" id="UP000236544"/>
    </source>
</evidence>
<keyword evidence="10" id="KW-0862">Zinc</keyword>
<evidence type="ECO:0000256" key="9">
    <source>
        <dbReference type="ARBA" id="ARBA00022801"/>
    </source>
</evidence>
<keyword evidence="8" id="KW-0479">Metal-binding</keyword>
<evidence type="ECO:0000256" key="15">
    <source>
        <dbReference type="ARBA" id="ARBA00045897"/>
    </source>
</evidence>
<dbReference type="FunFam" id="3.30.830.10:FF:000011">
    <property type="entry name" value="Presequence protease, mitochondrial"/>
    <property type="match status" value="1"/>
</dbReference>
<evidence type="ECO:0000256" key="2">
    <source>
        <dbReference type="ARBA" id="ARBA00004305"/>
    </source>
</evidence>
<dbReference type="EMBL" id="LN890547">
    <property type="protein sequence ID" value="CUS23443.1"/>
    <property type="molecule type" value="Genomic_DNA"/>
</dbReference>
<feature type="domain" description="Peptidase M16C associated" evidence="16">
    <location>
        <begin position="477"/>
        <end position="721"/>
    </location>
</feature>
<protein>
    <recommendedName>
        <fullName evidence="6">Presequence protease, mitochondrial</fullName>
    </recommendedName>
    <alternativeName>
        <fullName evidence="14">Pitrilysin metalloproteinase</fullName>
    </alternativeName>
</protein>
<dbReference type="Pfam" id="PF22516">
    <property type="entry name" value="PreP_C"/>
    <property type="match status" value="1"/>
</dbReference>
<reference evidence="18" key="1">
    <citation type="submission" date="2015-10" db="EMBL/GenBank/DDBJ databases">
        <authorList>
            <person name="Devillers H."/>
        </authorList>
    </citation>
    <scope>NUCLEOTIDE SEQUENCE [LARGE SCALE GENOMIC DNA]</scope>
</reference>
<name>A0A0P1KT98_9SACH</name>
<evidence type="ECO:0000256" key="11">
    <source>
        <dbReference type="ARBA" id="ARBA00022946"/>
    </source>
</evidence>
<dbReference type="SMART" id="SM01264">
    <property type="entry name" value="M16C_associated"/>
    <property type="match status" value="1"/>
</dbReference>
<dbReference type="GO" id="GO:0005759">
    <property type="term" value="C:mitochondrial matrix"/>
    <property type="evidence" value="ECO:0007669"/>
    <property type="project" value="UniProtKB-SubCell"/>
</dbReference>
<comment type="cofactor">
    <cofactor evidence="1">
        <name>Zn(2+)</name>
        <dbReference type="ChEBI" id="CHEBI:29105"/>
    </cofactor>
</comment>
<evidence type="ECO:0000256" key="5">
    <source>
        <dbReference type="ARBA" id="ARBA00011853"/>
    </source>
</evidence>
<dbReference type="PANTHER" id="PTHR43016:SF13">
    <property type="entry name" value="PRESEQUENCE PROTEASE, MITOCHONDRIAL"/>
    <property type="match status" value="1"/>
</dbReference>
<dbReference type="FunFam" id="3.30.830.10:FF:000009">
    <property type="entry name" value="Presequence protease, mitochondrial"/>
    <property type="match status" value="1"/>
</dbReference>
<keyword evidence="7" id="KW-0645">Protease</keyword>
<dbReference type="Pfam" id="PF08367">
    <property type="entry name" value="M16C_assoc"/>
    <property type="match status" value="1"/>
</dbReference>
<evidence type="ECO:0000256" key="12">
    <source>
        <dbReference type="ARBA" id="ARBA00023049"/>
    </source>
</evidence>
<evidence type="ECO:0000259" key="16">
    <source>
        <dbReference type="SMART" id="SM01264"/>
    </source>
</evidence>
<proteinExistence type="inferred from homology"/>
<evidence type="ECO:0000256" key="1">
    <source>
        <dbReference type="ARBA" id="ARBA00001947"/>
    </source>
</evidence>
<organism evidence="17 18">
    <name type="scientific">Lachancea quebecensis</name>
    <dbReference type="NCBI Taxonomy" id="1654605"/>
    <lineage>
        <taxon>Eukaryota</taxon>
        <taxon>Fungi</taxon>
        <taxon>Dikarya</taxon>
        <taxon>Ascomycota</taxon>
        <taxon>Saccharomycotina</taxon>
        <taxon>Saccharomycetes</taxon>
        <taxon>Saccharomycetales</taxon>
        <taxon>Saccharomycetaceae</taxon>
        <taxon>Lachancea</taxon>
    </lineage>
</organism>
<evidence type="ECO:0000256" key="6">
    <source>
        <dbReference type="ARBA" id="ARBA00020167"/>
    </source>
</evidence>
<comment type="subcellular location">
    <subcellularLocation>
        <location evidence="3">Mitochondrion intermembrane space</location>
    </subcellularLocation>
    <subcellularLocation>
        <location evidence="2">Mitochondrion matrix</location>
    </subcellularLocation>
</comment>
<evidence type="ECO:0000256" key="7">
    <source>
        <dbReference type="ARBA" id="ARBA00022670"/>
    </source>
</evidence>
<dbReference type="InterPro" id="IPR055130">
    <property type="entry name" value="PreP_C"/>
</dbReference>
<evidence type="ECO:0000256" key="10">
    <source>
        <dbReference type="ARBA" id="ARBA00022833"/>
    </source>
</evidence>
<dbReference type="PANTHER" id="PTHR43016">
    <property type="entry name" value="PRESEQUENCE PROTEASE"/>
    <property type="match status" value="1"/>
</dbReference>
<evidence type="ECO:0000256" key="3">
    <source>
        <dbReference type="ARBA" id="ARBA00004569"/>
    </source>
</evidence>
<dbReference type="InterPro" id="IPR013578">
    <property type="entry name" value="Peptidase_M16C_assoc"/>
</dbReference>
<keyword evidence="18" id="KW-1185">Reference proteome</keyword>
<comment type="similarity">
    <text evidence="4">Belongs to the peptidase M16 family. PreP subfamily.</text>
</comment>
<dbReference type="Pfam" id="PF05193">
    <property type="entry name" value="Peptidase_M16_C"/>
    <property type="match status" value="1"/>
</dbReference>
<evidence type="ECO:0000256" key="14">
    <source>
        <dbReference type="ARBA" id="ARBA00034552"/>
    </source>
</evidence>
<evidence type="ECO:0000313" key="17">
    <source>
        <dbReference type="EMBL" id="CUS23443.1"/>
    </source>
</evidence>
<dbReference type="InterPro" id="IPR011765">
    <property type="entry name" value="Pept_M16_N"/>
</dbReference>
<dbReference type="AlphaFoldDB" id="A0A0P1KT98"/>
<sequence>MLRFRRCASHFNQSKLLRKYPVGGVFHGYEINRVLPVPEMRFVAVDLKHLQTGAQHLHIDRDDKNNVFSVAFKTNPPDATGVPHILEHTTLCGSEKYPVRDPFFKMLNRSLANFMNAMTGHDYTFYPFATANKADFGNLRDVYLDATFKPLLKHEDFLQEGWRLEHTNLEDPNSDIAFKGVVYNEMKGQTSSSNYQFWIKFQENIYPSLNNSGGDPQKITNLQYSDLVSFHSKNYHPSNAKTFTYGSFPLDDTLQRLNEEFKLYGRRANKYKELKPLEMDSDVRVTEKGQVDPMLPPEKQLKTSMTWLCGDPADVYGTFLLKVLGNLMMEGHSTPLYKQLIESGVGYEFSVNSGVESTTATNFFTVGVQGCSDTKLFEQTVKSVFQEALEKPFESDRIEAIIQQLELSKKNQKADFGLQLLYSLVPGWTNKTDPFDHLVFDDILSQFRADWAEKGDEVFREIIRDQILSKPCFYFSMEADEKFSKLLDSEEARRLENKVSQLNSSDREVIRERGKQLQAKQNATEDLSCLPSLKIKDIPRTGDSYEVKKAGNVLHRISDTNGITYLRLKRPLDRAIPRELYPYLPMFSDCLTSLGTSKEHYSEIEDEMKLHTGGVSAHVAVHSDPATCEPSMNFICEGYSLNHKTEHVFEIWRKILVDTDIMKHSEKLKVLIRSLAASNTASVAEGGHAFARNFTGAHLTTAKAINESLSGVEQLKLITYLSTVLDDPALFQSEVVDKLNALKSYIISSEGLQFFVTTDSEKQATKTDNEIQQFIQALPEGSQSFPFSSREYPLLDSKGERTLIEFPFQVHYSAQSLVGVPYTHKDGASLQVLSNMLTFKHLHREIREKGGAYGGGATYSALDGLFSFYSYRDPHPLNSLQVFSESGEYVLQNSNWKTEDLDEAKLTIFQQVDAPISPSSEGSILFNYGITDTMRQKRREQLLDVSLADVRAAAEKYIFQKPSVTAVVGPRIEAEMSGGKWQIKDLQATK</sequence>
<dbReference type="InterPro" id="IPR007863">
    <property type="entry name" value="Peptidase_M16_C"/>
</dbReference>
<dbReference type="InterPro" id="IPR011249">
    <property type="entry name" value="Metalloenz_LuxS/M16"/>
</dbReference>
<dbReference type="FunFam" id="3.30.830.10:FF:000013">
    <property type="entry name" value="Mitochondrial presequence protease"/>
    <property type="match status" value="1"/>
</dbReference>
<dbReference type="OrthoDB" id="10250783at2759"/>
<comment type="function">
    <text evidence="15">Degrades mitochondrial transit peptides after their cleavage in the intermembrane space or in the matrix, and presequence peptides; clearance of these peptides is required to keep the presequence processing machinery running. Preferentially cleaves the N-terminal side of paired basic amino acid residues. Also degrades other unstructured peptides. May function as an ATP-dependent peptidase as opposed to a metalloendopeptidase.</text>
</comment>
<evidence type="ECO:0000256" key="8">
    <source>
        <dbReference type="ARBA" id="ARBA00022723"/>
    </source>
</evidence>
<dbReference type="Gene3D" id="3.30.830.10">
    <property type="entry name" value="Metalloenzyme, LuxS/M16 peptidase-like"/>
    <property type="match status" value="4"/>
</dbReference>
<keyword evidence="11" id="KW-0809">Transit peptide</keyword>
<keyword evidence="12" id="KW-0482">Metalloprotease</keyword>
<dbReference type="GO" id="GO:0016485">
    <property type="term" value="P:protein processing"/>
    <property type="evidence" value="ECO:0007669"/>
    <property type="project" value="TreeGrafter"/>
</dbReference>
<dbReference type="Pfam" id="PF00675">
    <property type="entry name" value="Peptidase_M16"/>
    <property type="match status" value="1"/>
</dbReference>
<dbReference type="Proteomes" id="UP000236544">
    <property type="component" value="Unassembled WGS sequence"/>
</dbReference>
<dbReference type="GO" id="GO:0005758">
    <property type="term" value="C:mitochondrial intermembrane space"/>
    <property type="evidence" value="ECO:0007669"/>
    <property type="project" value="UniProtKB-SubCell"/>
</dbReference>
<gene>
    <name evidence="17" type="ORF">LAQU0_S10e00496g</name>
</gene>
<dbReference type="SUPFAM" id="SSF63411">
    <property type="entry name" value="LuxS/MPP-like metallohydrolase"/>
    <property type="match status" value="4"/>
</dbReference>
<comment type="subunit">
    <text evidence="5">Monomer and homodimer; homodimerization is induced by binding of the substrate.</text>
</comment>
<accession>A0A0P1KT98</accession>
<evidence type="ECO:0000256" key="13">
    <source>
        <dbReference type="ARBA" id="ARBA00023128"/>
    </source>
</evidence>
<dbReference type="GO" id="GO:0004222">
    <property type="term" value="F:metalloendopeptidase activity"/>
    <property type="evidence" value="ECO:0007669"/>
    <property type="project" value="TreeGrafter"/>
</dbReference>